<comment type="caution">
    <text evidence="2">The sequence shown here is derived from an EMBL/GenBank/DDBJ whole genome shotgun (WGS) entry which is preliminary data.</text>
</comment>
<evidence type="ECO:0000313" key="3">
    <source>
        <dbReference type="EMBL" id="MCU4973264.1"/>
    </source>
</evidence>
<evidence type="ECO:0000256" key="1">
    <source>
        <dbReference type="SAM" id="Phobius"/>
    </source>
</evidence>
<evidence type="ECO:0000313" key="4">
    <source>
        <dbReference type="Proteomes" id="UP001320972"/>
    </source>
</evidence>
<dbReference type="Proteomes" id="UP001321018">
    <property type="component" value="Unassembled WGS sequence"/>
</dbReference>
<keyword evidence="1" id="KW-0472">Membrane</keyword>
<dbReference type="AlphaFoldDB" id="A0AAP2YZ80"/>
<gene>
    <name evidence="3" type="ORF">OB955_10975</name>
    <name evidence="2" type="ORF">OB960_08920</name>
</gene>
<dbReference type="RefSeq" id="WP_338003360.1">
    <property type="nucleotide sequence ID" value="NZ_JAOPKA010000004.1"/>
</dbReference>
<keyword evidence="4" id="KW-1185">Reference proteome</keyword>
<dbReference type="Proteomes" id="UP001320972">
    <property type="component" value="Unassembled WGS sequence"/>
</dbReference>
<dbReference type="EMBL" id="JAOPKA010000004">
    <property type="protein sequence ID" value="MCU4741523.1"/>
    <property type="molecule type" value="Genomic_DNA"/>
</dbReference>
<keyword evidence="1" id="KW-1133">Transmembrane helix</keyword>
<evidence type="ECO:0000313" key="2">
    <source>
        <dbReference type="EMBL" id="MCU4741523.1"/>
    </source>
</evidence>
<protein>
    <submittedName>
        <fullName evidence="2">Uncharacterized protein</fullName>
    </submittedName>
</protein>
<sequence>MPSDRLPPLSVLVVGIVVGFFVAAGLQLWGPEWHGGIVLGLVAAVAGGAMLSASRWLERVE</sequence>
<dbReference type="EMBL" id="JAOPKB010000005">
    <property type="protein sequence ID" value="MCU4973264.1"/>
    <property type="molecule type" value="Genomic_DNA"/>
</dbReference>
<evidence type="ECO:0000313" key="5">
    <source>
        <dbReference type="Proteomes" id="UP001321018"/>
    </source>
</evidence>
<keyword evidence="1" id="KW-0812">Transmembrane</keyword>
<feature type="transmembrane region" description="Helical" evidence="1">
    <location>
        <begin position="9"/>
        <end position="30"/>
    </location>
</feature>
<name>A0AAP2YZ80_9EURY</name>
<feature type="transmembrane region" description="Helical" evidence="1">
    <location>
        <begin position="36"/>
        <end position="57"/>
    </location>
</feature>
<reference evidence="2 4" key="1">
    <citation type="submission" date="2022-09" db="EMBL/GenBank/DDBJ databases">
        <title>Enrichment on poylsaccharides allowed isolation of novel metabolic and taxonomic groups of Haloarchaea.</title>
        <authorList>
            <person name="Sorokin D.Y."/>
            <person name="Elcheninov A.G."/>
            <person name="Khizhniak T.V."/>
            <person name="Kolganova T.V."/>
            <person name="Kublanov I.V."/>
        </authorList>
    </citation>
    <scope>NUCLEOTIDE SEQUENCE</scope>
    <source>
        <strain evidence="3 4">AArc-m2/3/4</strain>
        <strain evidence="2">AArc-xg1-1</strain>
    </source>
</reference>
<proteinExistence type="predicted"/>
<organism evidence="2 5">
    <name type="scientific">Natronoglomus mannanivorans</name>
    <dbReference type="NCBI Taxonomy" id="2979990"/>
    <lineage>
        <taxon>Archaea</taxon>
        <taxon>Methanobacteriati</taxon>
        <taxon>Methanobacteriota</taxon>
        <taxon>Stenosarchaea group</taxon>
        <taxon>Halobacteria</taxon>
        <taxon>Halobacteriales</taxon>
        <taxon>Natrialbaceae</taxon>
        <taxon>Natronoglomus</taxon>
    </lineage>
</organism>
<accession>A0AAP2YZ80</accession>